<gene>
    <name evidence="5" type="ORF">ACFQ34_24945</name>
</gene>
<evidence type="ECO:0000313" key="6">
    <source>
        <dbReference type="Proteomes" id="UP001597182"/>
    </source>
</evidence>
<dbReference type="InterPro" id="IPR036390">
    <property type="entry name" value="WH_DNA-bd_sf"/>
</dbReference>
<dbReference type="EMBL" id="JBHTMB010000230">
    <property type="protein sequence ID" value="MFD1236545.1"/>
    <property type="molecule type" value="Genomic_DNA"/>
</dbReference>
<dbReference type="InterPro" id="IPR000524">
    <property type="entry name" value="Tscrpt_reg_HTH_GntR"/>
</dbReference>
<name>A0ABW3VP19_9PSEU</name>
<comment type="caution">
    <text evidence="5">The sequence shown here is derived from an EMBL/GenBank/DDBJ whole genome shotgun (WGS) entry which is preliminary data.</text>
</comment>
<keyword evidence="1" id="KW-0805">Transcription regulation</keyword>
<sequence>MAMTDGFELRPGVGDARSSSVRLGSMIYVQIKEQLLEGTYAAGERLQVEALKSQFQVSKQPVMEALRRLSGEGLIDIIPQVGCEVCRYSPQEVVDFFRFFAGMEGILAEVAADRRTEAQLQQLEQVESLIADLRGEADADRRSHGYRVHNRQFHAIVHEMSRSTIMAATCQRMFDLSDFLINTTGTHTPLSDALDARHADHERIIAALRSHDGPAARREIERHISGTVDIIRLEAGPDAEDEETLDGARPA</sequence>
<feature type="domain" description="HTH gntR-type" evidence="4">
    <location>
        <begin position="21"/>
        <end position="88"/>
    </location>
</feature>
<reference evidence="6" key="1">
    <citation type="journal article" date="2019" name="Int. J. Syst. Evol. Microbiol.">
        <title>The Global Catalogue of Microorganisms (GCM) 10K type strain sequencing project: providing services to taxonomists for standard genome sequencing and annotation.</title>
        <authorList>
            <consortium name="The Broad Institute Genomics Platform"/>
            <consortium name="The Broad Institute Genome Sequencing Center for Infectious Disease"/>
            <person name="Wu L."/>
            <person name="Ma J."/>
        </authorList>
    </citation>
    <scope>NUCLEOTIDE SEQUENCE [LARGE SCALE GENOMIC DNA]</scope>
    <source>
        <strain evidence="6">CCUG 49018</strain>
    </source>
</reference>
<keyword evidence="2" id="KW-0238">DNA-binding</keyword>
<dbReference type="PANTHER" id="PTHR43537">
    <property type="entry name" value="TRANSCRIPTIONAL REGULATOR, GNTR FAMILY"/>
    <property type="match status" value="1"/>
</dbReference>
<dbReference type="InterPro" id="IPR036388">
    <property type="entry name" value="WH-like_DNA-bd_sf"/>
</dbReference>
<proteinExistence type="predicted"/>
<evidence type="ECO:0000259" key="4">
    <source>
        <dbReference type="PROSITE" id="PS50949"/>
    </source>
</evidence>
<dbReference type="Gene3D" id="1.20.120.530">
    <property type="entry name" value="GntR ligand-binding domain-like"/>
    <property type="match status" value="1"/>
</dbReference>
<evidence type="ECO:0000256" key="3">
    <source>
        <dbReference type="ARBA" id="ARBA00023163"/>
    </source>
</evidence>
<protein>
    <submittedName>
        <fullName evidence="5">GntR family transcriptional regulator</fullName>
    </submittedName>
</protein>
<dbReference type="SUPFAM" id="SSF48008">
    <property type="entry name" value="GntR ligand-binding domain-like"/>
    <property type="match status" value="1"/>
</dbReference>
<dbReference type="SUPFAM" id="SSF46785">
    <property type="entry name" value="Winged helix' DNA-binding domain"/>
    <property type="match status" value="1"/>
</dbReference>
<keyword evidence="6" id="KW-1185">Reference proteome</keyword>
<dbReference type="Pfam" id="PF07729">
    <property type="entry name" value="FCD"/>
    <property type="match status" value="1"/>
</dbReference>
<dbReference type="PROSITE" id="PS50949">
    <property type="entry name" value="HTH_GNTR"/>
    <property type="match status" value="1"/>
</dbReference>
<dbReference type="PANTHER" id="PTHR43537:SF24">
    <property type="entry name" value="GLUCONATE OPERON TRANSCRIPTIONAL REPRESSOR"/>
    <property type="match status" value="1"/>
</dbReference>
<accession>A0ABW3VP19</accession>
<dbReference type="Pfam" id="PF00392">
    <property type="entry name" value="GntR"/>
    <property type="match status" value="1"/>
</dbReference>
<evidence type="ECO:0000256" key="2">
    <source>
        <dbReference type="ARBA" id="ARBA00023125"/>
    </source>
</evidence>
<dbReference type="Proteomes" id="UP001597182">
    <property type="component" value="Unassembled WGS sequence"/>
</dbReference>
<keyword evidence="3" id="KW-0804">Transcription</keyword>
<dbReference type="SMART" id="SM00345">
    <property type="entry name" value="HTH_GNTR"/>
    <property type="match status" value="1"/>
</dbReference>
<organism evidence="5 6">
    <name type="scientific">Pseudonocardia benzenivorans</name>
    <dbReference type="NCBI Taxonomy" id="228005"/>
    <lineage>
        <taxon>Bacteria</taxon>
        <taxon>Bacillati</taxon>
        <taxon>Actinomycetota</taxon>
        <taxon>Actinomycetes</taxon>
        <taxon>Pseudonocardiales</taxon>
        <taxon>Pseudonocardiaceae</taxon>
        <taxon>Pseudonocardia</taxon>
    </lineage>
</organism>
<dbReference type="InterPro" id="IPR008920">
    <property type="entry name" value="TF_FadR/GntR_C"/>
</dbReference>
<dbReference type="SMART" id="SM00895">
    <property type="entry name" value="FCD"/>
    <property type="match status" value="1"/>
</dbReference>
<evidence type="ECO:0000256" key="1">
    <source>
        <dbReference type="ARBA" id="ARBA00023015"/>
    </source>
</evidence>
<dbReference type="Gene3D" id="1.10.10.10">
    <property type="entry name" value="Winged helix-like DNA-binding domain superfamily/Winged helix DNA-binding domain"/>
    <property type="match status" value="1"/>
</dbReference>
<evidence type="ECO:0000313" key="5">
    <source>
        <dbReference type="EMBL" id="MFD1236545.1"/>
    </source>
</evidence>
<dbReference type="InterPro" id="IPR011711">
    <property type="entry name" value="GntR_C"/>
</dbReference>
<dbReference type="RefSeq" id="WP_379653170.1">
    <property type="nucleotide sequence ID" value="NZ_JBHTMB010000230.1"/>
</dbReference>